<dbReference type="CDD" id="cd06602">
    <property type="entry name" value="GH31_MGAM_SI_GAA"/>
    <property type="match status" value="1"/>
</dbReference>
<evidence type="ECO:0000313" key="11">
    <source>
        <dbReference type="Proteomes" id="UP001285441"/>
    </source>
</evidence>
<reference evidence="10" key="1">
    <citation type="journal article" date="2023" name="Mol. Phylogenet. Evol.">
        <title>Genome-scale phylogeny and comparative genomics of the fungal order Sordariales.</title>
        <authorList>
            <person name="Hensen N."/>
            <person name="Bonometti L."/>
            <person name="Westerberg I."/>
            <person name="Brannstrom I.O."/>
            <person name="Guillou S."/>
            <person name="Cros-Aarteil S."/>
            <person name="Calhoun S."/>
            <person name="Haridas S."/>
            <person name="Kuo A."/>
            <person name="Mondo S."/>
            <person name="Pangilinan J."/>
            <person name="Riley R."/>
            <person name="LaButti K."/>
            <person name="Andreopoulos B."/>
            <person name="Lipzen A."/>
            <person name="Chen C."/>
            <person name="Yan M."/>
            <person name="Daum C."/>
            <person name="Ng V."/>
            <person name="Clum A."/>
            <person name="Steindorff A."/>
            <person name="Ohm R.A."/>
            <person name="Martin F."/>
            <person name="Silar P."/>
            <person name="Natvig D.O."/>
            <person name="Lalanne C."/>
            <person name="Gautier V."/>
            <person name="Ament-Velasquez S.L."/>
            <person name="Kruys A."/>
            <person name="Hutchinson M.I."/>
            <person name="Powell A.J."/>
            <person name="Barry K."/>
            <person name="Miller A.N."/>
            <person name="Grigoriev I.V."/>
            <person name="Debuchy R."/>
            <person name="Gladieux P."/>
            <person name="Hiltunen Thoren M."/>
            <person name="Johannesson H."/>
        </authorList>
    </citation>
    <scope>NUCLEOTIDE SEQUENCE</scope>
    <source>
        <strain evidence="10">CBS 232.78</strain>
    </source>
</reference>
<gene>
    <name evidence="10" type="ORF">B0H63DRAFT_394291</name>
</gene>
<keyword evidence="4 6" id="KW-0378">Hydrolase</keyword>
<dbReference type="InterPro" id="IPR030458">
    <property type="entry name" value="Glyco_hydro_31_AS"/>
</dbReference>
<dbReference type="InterPro" id="IPR017853">
    <property type="entry name" value="GH"/>
</dbReference>
<proteinExistence type="inferred from homology"/>
<organism evidence="10 11">
    <name type="scientific">Podospora didyma</name>
    <dbReference type="NCBI Taxonomy" id="330526"/>
    <lineage>
        <taxon>Eukaryota</taxon>
        <taxon>Fungi</taxon>
        <taxon>Dikarya</taxon>
        <taxon>Ascomycota</taxon>
        <taxon>Pezizomycotina</taxon>
        <taxon>Sordariomycetes</taxon>
        <taxon>Sordariomycetidae</taxon>
        <taxon>Sordariales</taxon>
        <taxon>Podosporaceae</taxon>
        <taxon>Podospora</taxon>
    </lineage>
</organism>
<comment type="caution">
    <text evidence="10">The sequence shown here is derived from an EMBL/GenBank/DDBJ whole genome shotgun (WGS) entry which is preliminary data.</text>
</comment>
<dbReference type="SUPFAM" id="SSF74650">
    <property type="entry name" value="Galactose mutarotase-like"/>
    <property type="match status" value="1"/>
</dbReference>
<accession>A0AAE0NR59</accession>
<dbReference type="PANTHER" id="PTHR22762:SF95">
    <property type="entry name" value="ALPHA_BETA-GLUCOSIDASE AGDC-RELATED"/>
    <property type="match status" value="1"/>
</dbReference>
<dbReference type="InterPro" id="IPR025887">
    <property type="entry name" value="Glyco_hydro_31_N_dom"/>
</dbReference>
<keyword evidence="5 6" id="KW-0326">Glycosidase</keyword>
<evidence type="ECO:0000259" key="9">
    <source>
        <dbReference type="Pfam" id="PF21365"/>
    </source>
</evidence>
<sequence>MVAVLVLSISAVAKPISRRADCPGYEATNVLQADSYLLADLQLLGNCTLYAKDITNLRLLVEYQTDTRLHVLISDSDNNVFQVPDQVLHRPHSQNSTADTSAIRFTYKKNPFSFTVTRVSTGEVLFDTSAAPLIFETQYVRLRTRLPTNPNLYGLGEHSDDFRLGTTGYTRTLWNAEAPFIPRNQNLYGSHPIYFDHRGSAGTHGVFLLSASGMDIKIDKTEAGEQYLEYNTIGGVLDFYFFAGPEPTAVTKQYADVVGLPAMMPYWTLGFHQCKYGWKTVDFVAEVVAKYAAANIPLETVWGDIDYMGDHKDFSTDPVNYTMDKLQKLISSLHANKQHYVQIVDPGIGQSSSYPTFARGAEQGVFLRSLDGFFYTGYQWAGKVVWPDWFAPNTQAWWTAEIERFYDPTTGIDVEGLWTDMNEASNMCDQSCFNREGNLSHAIPQLVPSIGPMKGLPGRDLLNPGYHIRNRHGGLSVNALWTNISNADGTYQYDTHNLYGTMMARATRSALVERKPTKRPFLLTRSTFAGAGRYAAHWFGDNYSAWDDYRIAIKQMLAFTSMHQMSMVGSDVCGFNGVAQPVMCARWAALGAFQPFYRNHADTSAPEQEFYLWPIVADSARKAINARYRLLDYIYTAMNKHSTYGDPVASPLWFKYPADTNTFDIQTQWFFGDALLVSPVVDDDSTSVTYYLPDDVFYDFWTLKPVRGRGASVTANDVGWSDIPVHIRGGSIVPLRAKSGYTTADVRSQNFTIIVAPGIDGNAQGSMYLDDGESLDVGTQKSEIQFYWDGALFVCNGTFGYPTDVWVEHVTILGGGNNGSALSVGKQGGIPGGFGPWRLNRSFFVFRHSFA</sequence>
<dbReference type="Pfam" id="PF01055">
    <property type="entry name" value="Glyco_hydro_31_2nd"/>
    <property type="match status" value="1"/>
</dbReference>
<dbReference type="Gene3D" id="3.20.20.80">
    <property type="entry name" value="Glycosidases"/>
    <property type="match status" value="1"/>
</dbReference>
<dbReference type="EMBL" id="JAULSW010000004">
    <property type="protein sequence ID" value="KAK3386179.1"/>
    <property type="molecule type" value="Genomic_DNA"/>
</dbReference>
<dbReference type="SUPFAM" id="SSF51011">
    <property type="entry name" value="Glycosyl hydrolase domain"/>
    <property type="match status" value="1"/>
</dbReference>
<dbReference type="CDD" id="cd14752">
    <property type="entry name" value="GH31_N"/>
    <property type="match status" value="1"/>
</dbReference>
<dbReference type="SUPFAM" id="SSF51445">
    <property type="entry name" value="(Trans)glycosidases"/>
    <property type="match status" value="1"/>
</dbReference>
<reference evidence="10" key="2">
    <citation type="submission" date="2023-06" db="EMBL/GenBank/DDBJ databases">
        <authorList>
            <consortium name="Lawrence Berkeley National Laboratory"/>
            <person name="Haridas S."/>
            <person name="Hensen N."/>
            <person name="Bonometti L."/>
            <person name="Westerberg I."/>
            <person name="Brannstrom I.O."/>
            <person name="Guillou S."/>
            <person name="Cros-Aarteil S."/>
            <person name="Calhoun S."/>
            <person name="Kuo A."/>
            <person name="Mondo S."/>
            <person name="Pangilinan J."/>
            <person name="Riley R."/>
            <person name="LaButti K."/>
            <person name="Andreopoulos B."/>
            <person name="Lipzen A."/>
            <person name="Chen C."/>
            <person name="Yanf M."/>
            <person name="Daum C."/>
            <person name="Ng V."/>
            <person name="Clum A."/>
            <person name="Steindorff A."/>
            <person name="Ohm R."/>
            <person name="Martin F."/>
            <person name="Silar P."/>
            <person name="Natvig D."/>
            <person name="Lalanne C."/>
            <person name="Gautier V."/>
            <person name="Ament-velasquez S.L."/>
            <person name="Kruys A."/>
            <person name="Hutchinson M.I."/>
            <person name="Powell A.J."/>
            <person name="Barry K."/>
            <person name="Miller A.N."/>
            <person name="Grigoriev I.V."/>
            <person name="Debuchy R."/>
            <person name="Gladieux P."/>
            <person name="Thoren M.H."/>
            <person name="Johannesson H."/>
        </authorList>
    </citation>
    <scope>NUCLEOTIDE SEQUENCE</scope>
    <source>
        <strain evidence="10">CBS 232.78</strain>
    </source>
</reference>
<evidence type="ECO:0000259" key="8">
    <source>
        <dbReference type="Pfam" id="PF13802"/>
    </source>
</evidence>
<dbReference type="GO" id="GO:0030246">
    <property type="term" value="F:carbohydrate binding"/>
    <property type="evidence" value="ECO:0007669"/>
    <property type="project" value="InterPro"/>
</dbReference>
<dbReference type="Pfam" id="PF13802">
    <property type="entry name" value="Gal_mutarotas_2"/>
    <property type="match status" value="1"/>
</dbReference>
<keyword evidence="11" id="KW-1185">Reference proteome</keyword>
<dbReference type="InterPro" id="IPR011013">
    <property type="entry name" value="Gal_mutarotase_sf_dom"/>
</dbReference>
<dbReference type="Gene3D" id="2.60.40.1760">
    <property type="entry name" value="glycosyl hydrolase (family 31)"/>
    <property type="match status" value="1"/>
</dbReference>
<evidence type="ECO:0000259" key="7">
    <source>
        <dbReference type="Pfam" id="PF01055"/>
    </source>
</evidence>
<dbReference type="PROSITE" id="PS00129">
    <property type="entry name" value="GLYCOSYL_HYDROL_F31_1"/>
    <property type="match status" value="1"/>
</dbReference>
<dbReference type="GO" id="GO:0005975">
    <property type="term" value="P:carbohydrate metabolic process"/>
    <property type="evidence" value="ECO:0007669"/>
    <property type="project" value="InterPro"/>
</dbReference>
<evidence type="ECO:0000256" key="2">
    <source>
        <dbReference type="ARBA" id="ARBA00007806"/>
    </source>
</evidence>
<feature type="domain" description="Glycoside hydrolase family 31 TIM barrel" evidence="7">
    <location>
        <begin position="261"/>
        <end position="637"/>
    </location>
</feature>
<feature type="domain" description="Glycoside hydrolase family 31 N-terminal" evidence="8">
    <location>
        <begin position="90"/>
        <end position="214"/>
    </location>
</feature>
<protein>
    <recommendedName>
        <fullName evidence="3">alpha-glucosidase</fullName>
        <ecNumber evidence="3">3.2.1.20</ecNumber>
    </recommendedName>
</protein>
<dbReference type="InterPro" id="IPR000322">
    <property type="entry name" value="Glyco_hydro_31_TIM"/>
</dbReference>
<name>A0AAE0NR59_9PEZI</name>
<dbReference type="Proteomes" id="UP001285441">
    <property type="component" value="Unassembled WGS sequence"/>
</dbReference>
<evidence type="ECO:0000313" key="10">
    <source>
        <dbReference type="EMBL" id="KAK3386179.1"/>
    </source>
</evidence>
<dbReference type="Pfam" id="PF21365">
    <property type="entry name" value="Glyco_hydro_31_3rd"/>
    <property type="match status" value="1"/>
</dbReference>
<dbReference type="GO" id="GO:0004558">
    <property type="term" value="F:alpha-1,4-glucosidase activity"/>
    <property type="evidence" value="ECO:0007669"/>
    <property type="project" value="UniProtKB-EC"/>
</dbReference>
<evidence type="ECO:0000256" key="6">
    <source>
        <dbReference type="RuleBase" id="RU361185"/>
    </source>
</evidence>
<feature type="domain" description="Glycosyl hydrolase family 31 C-terminal" evidence="9">
    <location>
        <begin position="645"/>
        <end position="733"/>
    </location>
</feature>
<dbReference type="InterPro" id="IPR013780">
    <property type="entry name" value="Glyco_hydro_b"/>
</dbReference>
<evidence type="ECO:0000256" key="5">
    <source>
        <dbReference type="ARBA" id="ARBA00023295"/>
    </source>
</evidence>
<evidence type="ECO:0000256" key="3">
    <source>
        <dbReference type="ARBA" id="ARBA00012741"/>
    </source>
</evidence>
<dbReference type="EC" id="3.2.1.20" evidence="3"/>
<comment type="catalytic activity">
    <reaction evidence="1">
        <text>Hydrolysis of terminal, non-reducing (1-&gt;4)-linked alpha-D-glucose residues with release of alpha-D-glucose.</text>
        <dbReference type="EC" id="3.2.1.20"/>
    </reaction>
</comment>
<dbReference type="AlphaFoldDB" id="A0AAE0NR59"/>
<evidence type="ECO:0000256" key="1">
    <source>
        <dbReference type="ARBA" id="ARBA00001657"/>
    </source>
</evidence>
<evidence type="ECO:0000256" key="4">
    <source>
        <dbReference type="ARBA" id="ARBA00022801"/>
    </source>
</evidence>
<dbReference type="PANTHER" id="PTHR22762">
    <property type="entry name" value="ALPHA-GLUCOSIDASE"/>
    <property type="match status" value="1"/>
</dbReference>
<dbReference type="Gene3D" id="2.60.40.1180">
    <property type="entry name" value="Golgi alpha-mannosidase II"/>
    <property type="match status" value="2"/>
</dbReference>
<comment type="similarity">
    <text evidence="2 6">Belongs to the glycosyl hydrolase 31 family.</text>
</comment>
<dbReference type="InterPro" id="IPR048395">
    <property type="entry name" value="Glyco_hydro_31_C"/>
</dbReference>